<name>A0A8S9NQM9_BRACR</name>
<protein>
    <submittedName>
        <fullName evidence="2">Uncharacterized protein</fullName>
    </submittedName>
</protein>
<evidence type="ECO:0000313" key="2">
    <source>
        <dbReference type="EMBL" id="KAF3503399.1"/>
    </source>
</evidence>
<feature type="region of interest" description="Disordered" evidence="1">
    <location>
        <begin position="1"/>
        <end position="201"/>
    </location>
</feature>
<dbReference type="EMBL" id="QGKX02001621">
    <property type="protein sequence ID" value="KAF3503399.1"/>
    <property type="molecule type" value="Genomic_DNA"/>
</dbReference>
<evidence type="ECO:0000256" key="1">
    <source>
        <dbReference type="SAM" id="MobiDB-lite"/>
    </source>
</evidence>
<comment type="caution">
    <text evidence="2">The sequence shown here is derived from an EMBL/GenBank/DDBJ whole genome shotgun (WGS) entry which is preliminary data.</text>
</comment>
<proteinExistence type="predicted"/>
<reference evidence="2" key="1">
    <citation type="submission" date="2019-12" db="EMBL/GenBank/DDBJ databases">
        <title>Genome sequencing and annotation of Brassica cretica.</title>
        <authorList>
            <person name="Studholme D.J."/>
            <person name="Sarris P."/>
        </authorList>
    </citation>
    <scope>NUCLEOTIDE SEQUENCE</scope>
    <source>
        <strain evidence="2">PFS-109/04</strain>
        <tissue evidence="2">Leaf</tissue>
    </source>
</reference>
<dbReference type="AlphaFoldDB" id="A0A8S9NQM9"/>
<feature type="compositionally biased region" description="Acidic residues" evidence="1">
    <location>
        <begin position="129"/>
        <end position="144"/>
    </location>
</feature>
<feature type="compositionally biased region" description="Basic and acidic residues" evidence="1">
    <location>
        <begin position="1"/>
        <end position="18"/>
    </location>
</feature>
<accession>A0A8S9NQM9</accession>
<feature type="compositionally biased region" description="Basic and acidic residues" evidence="1">
    <location>
        <begin position="113"/>
        <end position="122"/>
    </location>
</feature>
<dbReference type="Proteomes" id="UP000712600">
    <property type="component" value="Unassembled WGS sequence"/>
</dbReference>
<feature type="compositionally biased region" description="Basic and acidic residues" evidence="1">
    <location>
        <begin position="36"/>
        <end position="72"/>
    </location>
</feature>
<sequence length="201" mass="21472">MMMVKEGVRDGEGGEKSPAKPSETTAEEEQETVGQAKEDLFSPSREMELESSRDETASNEKSRDGKGGEKSPAKPSDTTAPSETTAEEEQETRFGTAVVSISQENSDFILGVRDGKGGEKSPAKPSETTAEEEEETVGQTEEDLSSPSREMAPVSSRDETASNEKSRDGKGGEKSPAKPSDTTAPSETMEEEEQETVGVNT</sequence>
<organism evidence="2 3">
    <name type="scientific">Brassica cretica</name>
    <name type="common">Mustard</name>
    <dbReference type="NCBI Taxonomy" id="69181"/>
    <lineage>
        <taxon>Eukaryota</taxon>
        <taxon>Viridiplantae</taxon>
        <taxon>Streptophyta</taxon>
        <taxon>Embryophyta</taxon>
        <taxon>Tracheophyta</taxon>
        <taxon>Spermatophyta</taxon>
        <taxon>Magnoliopsida</taxon>
        <taxon>eudicotyledons</taxon>
        <taxon>Gunneridae</taxon>
        <taxon>Pentapetalae</taxon>
        <taxon>rosids</taxon>
        <taxon>malvids</taxon>
        <taxon>Brassicales</taxon>
        <taxon>Brassicaceae</taxon>
        <taxon>Brassiceae</taxon>
        <taxon>Brassica</taxon>
    </lineage>
</organism>
<evidence type="ECO:0000313" key="3">
    <source>
        <dbReference type="Proteomes" id="UP000712600"/>
    </source>
</evidence>
<feature type="compositionally biased region" description="Basic and acidic residues" evidence="1">
    <location>
        <begin position="156"/>
        <end position="176"/>
    </location>
</feature>
<gene>
    <name evidence="2" type="ORF">F2Q69_00045870</name>
</gene>